<dbReference type="InterPro" id="IPR000504">
    <property type="entry name" value="RRM_dom"/>
</dbReference>
<keyword evidence="1" id="KW-0694">RNA-binding</keyword>
<dbReference type="PANTHER" id="PTHR37524:SF2">
    <property type="entry name" value="RIBOSOMAL RNA METHYLTRANSFERASE FTSJ DOMAIN-CONTAINING PROTEIN"/>
    <property type="match status" value="1"/>
</dbReference>
<dbReference type="SUPFAM" id="SSF53335">
    <property type="entry name" value="S-adenosyl-L-methionine-dependent methyltransferases"/>
    <property type="match status" value="1"/>
</dbReference>
<proteinExistence type="predicted"/>
<dbReference type="AlphaFoldDB" id="A0AAD2JNJ7"/>
<keyword evidence="4" id="KW-1185">Reference proteome</keyword>
<name>A0AAD2JNJ7_9STRA</name>
<evidence type="ECO:0000259" key="2">
    <source>
        <dbReference type="PROSITE" id="PS50102"/>
    </source>
</evidence>
<dbReference type="GO" id="GO:0003723">
    <property type="term" value="F:RNA binding"/>
    <property type="evidence" value="ECO:0007669"/>
    <property type="project" value="UniProtKB-UniRule"/>
</dbReference>
<evidence type="ECO:0000313" key="4">
    <source>
        <dbReference type="Proteomes" id="UP001295423"/>
    </source>
</evidence>
<protein>
    <recommendedName>
        <fullName evidence="2">RRM domain-containing protein</fullName>
    </recommendedName>
</protein>
<dbReference type="Proteomes" id="UP001295423">
    <property type="component" value="Unassembled WGS sequence"/>
</dbReference>
<evidence type="ECO:0000256" key="1">
    <source>
        <dbReference type="PROSITE-ProRule" id="PRU00176"/>
    </source>
</evidence>
<comment type="caution">
    <text evidence="3">The sequence shown here is derived from an EMBL/GenBank/DDBJ whole genome shotgun (WGS) entry which is preliminary data.</text>
</comment>
<dbReference type="Pfam" id="PF01728">
    <property type="entry name" value="FtsJ"/>
    <property type="match status" value="1"/>
</dbReference>
<gene>
    <name evidence="3" type="ORF">CYCCA115_LOCUS22591</name>
</gene>
<sequence>MSTQGEENPKYVKGTRIFLSEVDQTLGEGKLRIELAKVFEVFGELREVFVPTRSTKAYAFIRFNLPEEAQKALGIVTPHPLFKRLKPAKDIAPRNKKHDKQKQKAVSEFEFYFSAISRSNIVCQVHTSHYERLFGFLEKHAEKVGFSVVGGMAKTKSRTISLVFVQAKKRKSFYGWLNSFWFLQNSVHRIFLVDATITPKTPEESIESSIMDTLSTLDQGSVRLQIFPPRLCSSLLKSIDARWDSFEKRNSVKLLPTNTTNTMGVVQLLTPVPFVHNGLYCSGIWESNLTESKSSSRSRIDTVDNDISRAYWKLEEAFDRYDGSLPTTSKVALDCGAAPGGWTQFLERRLECQTIYSIDPGDLHETVLGLKGVKHWRKTIQNSLPELQKQKSRIDIWVSDMCVKDMEQQVDWLLKALEMDVVGSGTFIVLTLKCIHGHSSSTFDFLVEQQLKRLKPLARDLQVIHLFYNRFSERTIMGYLN</sequence>
<feature type="domain" description="RRM" evidence="2">
    <location>
        <begin position="15"/>
        <end position="90"/>
    </location>
</feature>
<reference evidence="3" key="1">
    <citation type="submission" date="2023-08" db="EMBL/GenBank/DDBJ databases">
        <authorList>
            <person name="Audoor S."/>
            <person name="Bilcke G."/>
        </authorList>
    </citation>
    <scope>NUCLEOTIDE SEQUENCE</scope>
</reference>
<dbReference type="Gene3D" id="3.30.70.330">
    <property type="match status" value="1"/>
</dbReference>
<dbReference type="InterPro" id="IPR012677">
    <property type="entry name" value="Nucleotide-bd_a/b_plait_sf"/>
</dbReference>
<accession>A0AAD2JNJ7</accession>
<evidence type="ECO:0000313" key="3">
    <source>
        <dbReference type="EMBL" id="CAJ1967055.1"/>
    </source>
</evidence>
<dbReference type="PANTHER" id="PTHR37524">
    <property type="entry name" value="RIBOSOMAL RNA LARGE SUBUNIT METHYLTRANSFERASE M"/>
    <property type="match status" value="1"/>
</dbReference>
<dbReference type="GO" id="GO:0032259">
    <property type="term" value="P:methylation"/>
    <property type="evidence" value="ECO:0007669"/>
    <property type="project" value="InterPro"/>
</dbReference>
<dbReference type="Gene3D" id="3.40.50.150">
    <property type="entry name" value="Vaccinia Virus protein VP39"/>
    <property type="match status" value="1"/>
</dbReference>
<dbReference type="PROSITE" id="PS50102">
    <property type="entry name" value="RRM"/>
    <property type="match status" value="1"/>
</dbReference>
<dbReference type="InterPro" id="IPR029063">
    <property type="entry name" value="SAM-dependent_MTases_sf"/>
</dbReference>
<organism evidence="3 4">
    <name type="scientific">Cylindrotheca closterium</name>
    <dbReference type="NCBI Taxonomy" id="2856"/>
    <lineage>
        <taxon>Eukaryota</taxon>
        <taxon>Sar</taxon>
        <taxon>Stramenopiles</taxon>
        <taxon>Ochrophyta</taxon>
        <taxon>Bacillariophyta</taxon>
        <taxon>Bacillariophyceae</taxon>
        <taxon>Bacillariophycidae</taxon>
        <taxon>Bacillariales</taxon>
        <taxon>Bacillariaceae</taxon>
        <taxon>Cylindrotheca</taxon>
    </lineage>
</organism>
<dbReference type="EMBL" id="CAKOGP040002313">
    <property type="protein sequence ID" value="CAJ1967055.1"/>
    <property type="molecule type" value="Genomic_DNA"/>
</dbReference>
<dbReference type="InterPro" id="IPR035979">
    <property type="entry name" value="RBD_domain_sf"/>
</dbReference>
<dbReference type="SUPFAM" id="SSF54928">
    <property type="entry name" value="RNA-binding domain, RBD"/>
    <property type="match status" value="1"/>
</dbReference>
<dbReference type="InterPro" id="IPR002877">
    <property type="entry name" value="RNA_MeTrfase_FtsJ_dom"/>
</dbReference>
<dbReference type="Pfam" id="PF00076">
    <property type="entry name" value="RRM_1"/>
    <property type="match status" value="1"/>
</dbReference>
<dbReference type="GO" id="GO:0008168">
    <property type="term" value="F:methyltransferase activity"/>
    <property type="evidence" value="ECO:0007669"/>
    <property type="project" value="InterPro"/>
</dbReference>